<accession>A0A3S9HFT4</accession>
<organism evidence="3 4">
    <name type="scientific">Undibacterium parvum</name>
    <dbReference type="NCBI Taxonomy" id="401471"/>
    <lineage>
        <taxon>Bacteria</taxon>
        <taxon>Pseudomonadati</taxon>
        <taxon>Pseudomonadota</taxon>
        <taxon>Betaproteobacteria</taxon>
        <taxon>Burkholderiales</taxon>
        <taxon>Oxalobacteraceae</taxon>
        <taxon>Undibacterium</taxon>
    </lineage>
</organism>
<sequence length="193" mass="20680">MMRRLTRSLALTLLLCYQTSFSLAIANSPPAIEQEIQSWLDEQGTPVFSNVSSAAQNLPIVQAPAQAKALQQAQSAARRSQRKPLAIPKPERGSLASLLSVPNQDCQNAPTQEPGENQIEMREQSDGTLSFNNIAAGSDRPPSSRIACPKTAPLLTLPPSAARQLLASLDTFSSQSGSGIEKNPAEHDALEDH</sequence>
<evidence type="ECO:0000256" key="2">
    <source>
        <dbReference type="SAM" id="SignalP"/>
    </source>
</evidence>
<dbReference type="RefSeq" id="WP_126126354.1">
    <property type="nucleotide sequence ID" value="NZ_CP034464.1"/>
</dbReference>
<keyword evidence="4" id="KW-1185">Reference proteome</keyword>
<proteinExistence type="predicted"/>
<feature type="compositionally biased region" description="Basic and acidic residues" evidence="1">
    <location>
        <begin position="183"/>
        <end position="193"/>
    </location>
</feature>
<evidence type="ECO:0000313" key="4">
    <source>
        <dbReference type="Proteomes" id="UP000275663"/>
    </source>
</evidence>
<gene>
    <name evidence="3" type="ORF">EJN92_02345</name>
</gene>
<dbReference type="AlphaFoldDB" id="A0A3S9HFT4"/>
<dbReference type="KEGG" id="upv:EJN92_02345"/>
<evidence type="ECO:0008006" key="5">
    <source>
        <dbReference type="Google" id="ProtNLM"/>
    </source>
</evidence>
<feature type="signal peptide" evidence="2">
    <location>
        <begin position="1"/>
        <end position="26"/>
    </location>
</feature>
<evidence type="ECO:0000313" key="3">
    <source>
        <dbReference type="EMBL" id="AZP10955.1"/>
    </source>
</evidence>
<feature type="region of interest" description="Disordered" evidence="1">
    <location>
        <begin position="168"/>
        <end position="193"/>
    </location>
</feature>
<feature type="region of interest" description="Disordered" evidence="1">
    <location>
        <begin position="131"/>
        <end position="151"/>
    </location>
</feature>
<name>A0A3S9HFT4_9BURK</name>
<dbReference type="EMBL" id="CP034464">
    <property type="protein sequence ID" value="AZP10955.1"/>
    <property type="molecule type" value="Genomic_DNA"/>
</dbReference>
<keyword evidence="2" id="KW-0732">Signal</keyword>
<dbReference type="Proteomes" id="UP000275663">
    <property type="component" value="Chromosome"/>
</dbReference>
<feature type="chain" id="PRO_5019117158" description="DUF4124 domain-containing protein" evidence="2">
    <location>
        <begin position="27"/>
        <end position="193"/>
    </location>
</feature>
<reference evidence="3 4" key="1">
    <citation type="journal article" date="2011" name="Int. J. Syst. Evol. Microbiol.">
        <title>Description of Undibacterium oligocarboniphilum sp. nov., isolated from purified water, and Undibacterium pigrum strain CCUG 49012 as the type strain of Undibacterium parvum sp. nov., and emended descriptions of the genus Undibacterium and the species Undibacterium pigrum.</title>
        <authorList>
            <person name="Eder W."/>
            <person name="Wanner G."/>
            <person name="Ludwig W."/>
            <person name="Busse H.J."/>
            <person name="Ziemke-Kageler F."/>
            <person name="Lang E."/>
        </authorList>
    </citation>
    <scope>NUCLEOTIDE SEQUENCE [LARGE SCALE GENOMIC DNA]</scope>
    <source>
        <strain evidence="3 4">DSM 23061</strain>
    </source>
</reference>
<protein>
    <recommendedName>
        <fullName evidence="5">DUF4124 domain-containing protein</fullName>
    </recommendedName>
</protein>
<evidence type="ECO:0000256" key="1">
    <source>
        <dbReference type="SAM" id="MobiDB-lite"/>
    </source>
</evidence>